<organism evidence="1 2">
    <name type="scientific">Bradyrhizobium zhanjiangense</name>
    <dbReference type="NCBI Taxonomy" id="1325107"/>
    <lineage>
        <taxon>Bacteria</taxon>
        <taxon>Pseudomonadati</taxon>
        <taxon>Pseudomonadota</taxon>
        <taxon>Alphaproteobacteria</taxon>
        <taxon>Hyphomicrobiales</taxon>
        <taxon>Nitrobacteraceae</taxon>
        <taxon>Bradyrhizobium</taxon>
    </lineage>
</organism>
<protein>
    <recommendedName>
        <fullName evidence="3">Hemerythrin-like domain-containing protein</fullName>
    </recommendedName>
</protein>
<evidence type="ECO:0000313" key="1">
    <source>
        <dbReference type="EMBL" id="RXG96356.1"/>
    </source>
</evidence>
<proteinExistence type="predicted"/>
<evidence type="ECO:0008006" key="3">
    <source>
        <dbReference type="Google" id="ProtNLM"/>
    </source>
</evidence>
<dbReference type="RefSeq" id="WP_128939461.1">
    <property type="nucleotide sequence ID" value="NZ_RDRA01000006.1"/>
</dbReference>
<sequence>MGKNEIDTALPDPIFAAIEAHAKATNALLTMHERMFAEIPPRFDINRNMICEMVGADHPVAVALRTVLDTEKKLIDTAPTTQAGLMALEAHLREDRHSHARWSIPSRLSTGPTTTTALKVSIG</sequence>
<dbReference type="EMBL" id="RDRA01000006">
    <property type="protein sequence ID" value="RXG96356.1"/>
    <property type="molecule type" value="Genomic_DNA"/>
</dbReference>
<comment type="caution">
    <text evidence="1">The sequence shown here is derived from an EMBL/GenBank/DDBJ whole genome shotgun (WGS) entry which is preliminary data.</text>
</comment>
<gene>
    <name evidence="1" type="ORF">EAS62_12250</name>
</gene>
<dbReference type="Proteomes" id="UP000289946">
    <property type="component" value="Unassembled WGS sequence"/>
</dbReference>
<keyword evidence="2" id="KW-1185">Reference proteome</keyword>
<reference evidence="1 2" key="1">
    <citation type="submission" date="2018-10" db="EMBL/GenBank/DDBJ databases">
        <title>Bradyrhizobium sp. nov., isolated from effective nodules of peanut in China.</title>
        <authorList>
            <person name="Li Y."/>
        </authorList>
    </citation>
    <scope>NUCLEOTIDE SEQUENCE [LARGE SCALE GENOMIC DNA]</scope>
    <source>
        <strain evidence="1 2">CCBAU 51781</strain>
    </source>
</reference>
<evidence type="ECO:0000313" key="2">
    <source>
        <dbReference type="Proteomes" id="UP000289946"/>
    </source>
</evidence>
<accession>A0ABY0DPQ2</accession>
<name>A0ABY0DPQ2_9BRAD</name>